<evidence type="ECO:0000256" key="3">
    <source>
        <dbReference type="ARBA" id="ARBA00022801"/>
    </source>
</evidence>
<feature type="binding site" evidence="7">
    <location>
        <begin position="305"/>
        <end position="307"/>
    </location>
    <ligand>
        <name>substrate</name>
    </ligand>
</feature>
<feature type="binding site" evidence="7">
    <location>
        <position position="249"/>
    </location>
    <ligand>
        <name>substrate</name>
    </ligand>
</feature>
<evidence type="ECO:0000256" key="4">
    <source>
        <dbReference type="ARBA" id="ARBA00023277"/>
    </source>
</evidence>
<feature type="binding site" evidence="8">
    <location>
        <position position="214"/>
    </location>
    <ligand>
        <name>Zn(2+)</name>
        <dbReference type="ChEBI" id="CHEBI:29105"/>
    </ligand>
</feature>
<dbReference type="GO" id="GO:0046872">
    <property type="term" value="F:metal ion binding"/>
    <property type="evidence" value="ECO:0007669"/>
    <property type="project" value="UniProtKB-KW"/>
</dbReference>
<keyword evidence="4 5" id="KW-0119">Carbohydrate metabolism</keyword>
<dbReference type="Gene3D" id="2.30.40.10">
    <property type="entry name" value="Urease, subunit C, domain 1"/>
    <property type="match status" value="1"/>
</dbReference>
<proteinExistence type="inferred from homology"/>
<keyword evidence="2 8" id="KW-0479">Metal-binding</keyword>
<evidence type="ECO:0000313" key="11">
    <source>
        <dbReference type="Proteomes" id="UP001165679"/>
    </source>
</evidence>
<name>A0AA41YP51_9PROT</name>
<dbReference type="GO" id="GO:0006046">
    <property type="term" value="P:N-acetylglucosamine catabolic process"/>
    <property type="evidence" value="ECO:0007669"/>
    <property type="project" value="TreeGrafter"/>
</dbReference>
<organism evidence="10 11">
    <name type="scientific">Limobrevibacterium gyesilva</name>
    <dbReference type="NCBI Taxonomy" id="2991712"/>
    <lineage>
        <taxon>Bacteria</taxon>
        <taxon>Pseudomonadati</taxon>
        <taxon>Pseudomonadota</taxon>
        <taxon>Alphaproteobacteria</taxon>
        <taxon>Acetobacterales</taxon>
        <taxon>Acetobacteraceae</taxon>
        <taxon>Limobrevibacterium</taxon>
    </lineage>
</organism>
<evidence type="ECO:0000256" key="5">
    <source>
        <dbReference type="PIRNR" id="PIRNR038994"/>
    </source>
</evidence>
<feature type="binding site" evidence="8">
    <location>
        <position position="193"/>
    </location>
    <ligand>
        <name>Zn(2+)</name>
        <dbReference type="ChEBI" id="CHEBI:29105"/>
    </ligand>
</feature>
<dbReference type="NCBIfam" id="TIGR00221">
    <property type="entry name" value="nagA"/>
    <property type="match status" value="1"/>
</dbReference>
<reference evidence="10" key="1">
    <citation type="submission" date="2022-09" db="EMBL/GenBank/DDBJ databases">
        <title>Rhodovastum sp. nov. RN2-1 isolated from soil in Seongnam, South Korea.</title>
        <authorList>
            <person name="Le N.T."/>
        </authorList>
    </citation>
    <scope>NUCLEOTIDE SEQUENCE</scope>
    <source>
        <strain evidence="10">RN2-1</strain>
    </source>
</reference>
<comment type="cofactor">
    <cofactor evidence="8">
        <name>a divalent metal cation</name>
        <dbReference type="ChEBI" id="CHEBI:60240"/>
    </cofactor>
    <text evidence="8">Binds 1 divalent metal cation per subunit.</text>
</comment>
<dbReference type="GO" id="GO:0008448">
    <property type="term" value="F:N-acetylglucosamine-6-phosphate deacetylase activity"/>
    <property type="evidence" value="ECO:0007669"/>
    <property type="project" value="UniProtKB-EC"/>
</dbReference>
<dbReference type="EC" id="3.5.1.25" evidence="10"/>
<comment type="similarity">
    <text evidence="1 5">Belongs to the metallo-dependent hydrolases superfamily. NagA family.</text>
</comment>
<protein>
    <submittedName>
        <fullName evidence="10">N-acetylglucosamine-6-phosphate deacetylase</fullName>
        <ecNumber evidence="10">3.5.1.25</ecNumber>
    </submittedName>
</protein>
<feature type="active site" description="Proton donor/acceptor" evidence="6">
    <location>
        <position position="272"/>
    </location>
</feature>
<dbReference type="InterPro" id="IPR003764">
    <property type="entry name" value="GlcNAc_6-P_deAcase"/>
</dbReference>
<evidence type="ECO:0000256" key="2">
    <source>
        <dbReference type="ARBA" id="ARBA00022723"/>
    </source>
</evidence>
<comment type="caution">
    <text evidence="10">The sequence shown here is derived from an EMBL/GenBank/DDBJ whole genome shotgun (WGS) entry which is preliminary data.</text>
</comment>
<dbReference type="InterPro" id="IPR006680">
    <property type="entry name" value="Amidohydro-rel"/>
</dbReference>
<feature type="binding site" evidence="7">
    <location>
        <position position="140"/>
    </location>
    <ligand>
        <name>substrate</name>
    </ligand>
</feature>
<dbReference type="Proteomes" id="UP001165679">
    <property type="component" value="Unassembled WGS sequence"/>
</dbReference>
<dbReference type="AlphaFoldDB" id="A0AA41YP51"/>
<evidence type="ECO:0000256" key="8">
    <source>
        <dbReference type="PIRSR" id="PIRSR038994-3"/>
    </source>
</evidence>
<feature type="binding site" evidence="7">
    <location>
        <begin position="217"/>
        <end position="218"/>
    </location>
    <ligand>
        <name>substrate</name>
    </ligand>
</feature>
<accession>A0AA41YP51</accession>
<dbReference type="Gene3D" id="3.20.20.140">
    <property type="entry name" value="Metal-dependent hydrolases"/>
    <property type="match status" value="1"/>
</dbReference>
<keyword evidence="3 5" id="KW-0378">Hydrolase</keyword>
<dbReference type="PANTHER" id="PTHR11113:SF14">
    <property type="entry name" value="N-ACETYLGLUCOSAMINE-6-PHOSPHATE DEACETYLASE"/>
    <property type="match status" value="1"/>
</dbReference>
<evidence type="ECO:0000256" key="1">
    <source>
        <dbReference type="ARBA" id="ARBA00010716"/>
    </source>
</evidence>
<evidence type="ECO:0000256" key="6">
    <source>
        <dbReference type="PIRSR" id="PIRSR038994-1"/>
    </source>
</evidence>
<dbReference type="EMBL" id="JAPDNT010000015">
    <property type="protein sequence ID" value="MCW3476126.1"/>
    <property type="molecule type" value="Genomic_DNA"/>
</dbReference>
<keyword evidence="11" id="KW-1185">Reference proteome</keyword>
<dbReference type="PANTHER" id="PTHR11113">
    <property type="entry name" value="N-ACETYLGLUCOSAMINE-6-PHOSPHATE DEACETYLASE"/>
    <property type="match status" value="1"/>
</dbReference>
<gene>
    <name evidence="10" type="primary">nagA</name>
    <name evidence="10" type="ORF">OL599_16225</name>
</gene>
<dbReference type="RefSeq" id="WP_264714875.1">
    <property type="nucleotide sequence ID" value="NZ_JAPDNT010000015.1"/>
</dbReference>
<dbReference type="InterPro" id="IPR011059">
    <property type="entry name" value="Metal-dep_hydrolase_composite"/>
</dbReference>
<dbReference type="InterPro" id="IPR032466">
    <property type="entry name" value="Metal_Hydrolase"/>
</dbReference>
<dbReference type="PIRSF" id="PIRSF038994">
    <property type="entry name" value="NagA"/>
    <property type="match status" value="1"/>
</dbReference>
<dbReference type="Pfam" id="PF01979">
    <property type="entry name" value="Amidohydro_1"/>
    <property type="match status" value="1"/>
</dbReference>
<dbReference type="SUPFAM" id="SSF51338">
    <property type="entry name" value="Composite domain of metallo-dependent hydrolases"/>
    <property type="match status" value="1"/>
</dbReference>
<sequence>MIALLAARLFDGEAFAHDQAVLLDGPTIAGVAPAVAIPLGTPVIRLPDHTTLAPGFIDLQVNGGGGVMFNDAATPDCLSRIAAAHGRAGTTTILPTLISGTRPQLRLAVDAARAALAAGMPGIAGLHLEGPFIAPTRRGIHPAANVTVPDDADIALLCAPFPGHLKVTLAPETVAPAQITRLCGAGVTVFAGHTDATYEQVRAGLDAGVTGFTHLFNAMSQFASRNPGAVGAALDSAQSHAGIIVDGHHVHPASVRIAFAAKGAGRLFLVSDAMATAASDCRGFVLNGEPIHLADGRLTNAAGTLAGAHLTMADAVRNAVRLVGIPLESALRMATATPAGIIRRPDLGRISAGCTADLVALDAALHVIGVWQKGTKL</sequence>
<evidence type="ECO:0000313" key="10">
    <source>
        <dbReference type="EMBL" id="MCW3476126.1"/>
    </source>
</evidence>
<evidence type="ECO:0000256" key="7">
    <source>
        <dbReference type="PIRSR" id="PIRSR038994-2"/>
    </source>
</evidence>
<reference evidence="10" key="2">
    <citation type="submission" date="2022-10" db="EMBL/GenBank/DDBJ databases">
        <authorList>
            <person name="Trinh H.N."/>
        </authorList>
    </citation>
    <scope>NUCLEOTIDE SEQUENCE</scope>
    <source>
        <strain evidence="10">RN2-1</strain>
    </source>
</reference>
<feature type="domain" description="Amidohydrolase-related" evidence="9">
    <location>
        <begin position="52"/>
        <end position="363"/>
    </location>
</feature>
<evidence type="ECO:0000259" key="9">
    <source>
        <dbReference type="Pfam" id="PF01979"/>
    </source>
</evidence>
<feature type="binding site" evidence="8">
    <location>
        <position position="129"/>
    </location>
    <ligand>
        <name>Zn(2+)</name>
        <dbReference type="ChEBI" id="CHEBI:29105"/>
    </ligand>
</feature>
<feature type="binding site" evidence="7">
    <location>
        <position position="225"/>
    </location>
    <ligand>
        <name>substrate</name>
    </ligand>
</feature>
<dbReference type="SUPFAM" id="SSF51556">
    <property type="entry name" value="Metallo-dependent hydrolases"/>
    <property type="match status" value="1"/>
</dbReference>